<dbReference type="EMBL" id="DS989736">
    <property type="protein sequence ID" value="EEA08086.1"/>
    <property type="molecule type" value="Genomic_DNA"/>
</dbReference>
<dbReference type="OMA" id="NENINHR"/>
<accession>B6AIP5</accession>
<sequence length="752" mass="87298">MIPNLECLVKPSLFSSLLPEIPKYWLDTSTFPNNSSFRRSLVTNTTSSEHFCPVGPFLCANFSEDGDIFAVATLSAIYLIGSVSRSCFAVIPLSIEFEMYQKEICKYSAIKTVTPCINLQFCYNDKYLIAVFTNKISIWDITLADEMYNHPGIPCFIGSLTINQISEFLTCLVKRHETKQSFELSSFFVDLLLSNLRAKDINVRDLDSNSKTDLLNINIVDGIKVDEIGQNIILELYIGIIGIPPIYLMCKFETILTGNSHKYSSIIQLIKEIIPNYILQENILVKSTSEEIDTFPFAIWRNKNVNHILDANSVIIAVYLTKQSSLIILNEYSEVLTSHTMKFSRRNIKYSFYYQLIFNKIGDLLIIQIADSFTLFALNRKFNNDQIQNLDKCIDSNNKTIHNNCSNISYKLNLIYTFHQVVQKEWIVSIAFYNSRDQIVKNYNWTEFKKLYNSIEESYPCGLIVVSTNSYNGQSFYYIMEVCSKSKMRNIKLDNSPYSCNHTHTDHSGTNAIIWKLEISRLHGFRKLIWQPGHPICIALQLFDKLKSGRVLYDDLIEQYSITSISRQKDTSIFLNNKYGNIIFIEPSYINEKYFLWSRFMPGFTVMDKNKEYIEPEQEFDNTKEKDEIELAKAQTKWQVLLKSLNEHTFEIFINGEKVQLPMPLPVMRDKWFLLKKYPRTLVGMDLATQLVINENINHRDHPEYLDNLDLNFNSNWQVGMCNSTENNVTWLASNDELKIYRNILAFGEKYK</sequence>
<protein>
    <submittedName>
        <fullName evidence="1">Uncharacterized protein</fullName>
    </submittedName>
</protein>
<name>B6AIP5_CRYMR</name>
<dbReference type="VEuPathDB" id="CryptoDB:CMU_032270"/>
<dbReference type="Proteomes" id="UP000001460">
    <property type="component" value="Unassembled WGS sequence"/>
</dbReference>
<organism evidence="1 2">
    <name type="scientific">Cryptosporidium muris (strain RN66)</name>
    <dbReference type="NCBI Taxonomy" id="441375"/>
    <lineage>
        <taxon>Eukaryota</taxon>
        <taxon>Sar</taxon>
        <taxon>Alveolata</taxon>
        <taxon>Apicomplexa</taxon>
        <taxon>Conoidasida</taxon>
        <taxon>Coccidia</taxon>
        <taxon>Eucoccidiorida</taxon>
        <taxon>Eimeriorina</taxon>
        <taxon>Cryptosporidiidae</taxon>
        <taxon>Cryptosporidium</taxon>
    </lineage>
</organism>
<proteinExistence type="predicted"/>
<gene>
    <name evidence="1" type="ORF">CMU_032270</name>
</gene>
<dbReference type="RefSeq" id="XP_002142435.1">
    <property type="nucleotide sequence ID" value="XM_002142399.1"/>
</dbReference>
<dbReference type="OrthoDB" id="337589at2759"/>
<reference evidence="1" key="1">
    <citation type="submission" date="2008-06" db="EMBL/GenBank/DDBJ databases">
        <authorList>
            <person name="Lorenzi H."/>
            <person name="Inman J."/>
            <person name="Miller J."/>
            <person name="Schobel S."/>
            <person name="Amedeo P."/>
            <person name="Caler E.V."/>
            <person name="da Silva J."/>
        </authorList>
    </citation>
    <scope>NUCLEOTIDE SEQUENCE [LARGE SCALE GENOMIC DNA]</scope>
    <source>
        <strain evidence="1">RN66</strain>
    </source>
</reference>
<evidence type="ECO:0000313" key="1">
    <source>
        <dbReference type="EMBL" id="EEA08086.1"/>
    </source>
</evidence>
<dbReference type="GeneID" id="6997492"/>
<keyword evidence="2" id="KW-1185">Reference proteome</keyword>
<dbReference type="AlphaFoldDB" id="B6AIP5"/>
<evidence type="ECO:0000313" key="2">
    <source>
        <dbReference type="Proteomes" id="UP000001460"/>
    </source>
</evidence>